<dbReference type="EMBL" id="VLKZ01000003">
    <property type="protein sequence ID" value="TWI57768.1"/>
    <property type="molecule type" value="Genomic_DNA"/>
</dbReference>
<proteinExistence type="predicted"/>
<organism evidence="2 3">
    <name type="scientific">Halalkalibacter nanhaiisediminis</name>
    <dbReference type="NCBI Taxonomy" id="688079"/>
    <lineage>
        <taxon>Bacteria</taxon>
        <taxon>Bacillati</taxon>
        <taxon>Bacillota</taxon>
        <taxon>Bacilli</taxon>
        <taxon>Bacillales</taxon>
        <taxon>Bacillaceae</taxon>
        <taxon>Halalkalibacter</taxon>
    </lineage>
</organism>
<feature type="compositionally biased region" description="Basic and acidic residues" evidence="1">
    <location>
        <begin position="165"/>
        <end position="174"/>
    </location>
</feature>
<dbReference type="InterPro" id="IPR025571">
    <property type="entry name" value="YqfQ"/>
</dbReference>
<dbReference type="Pfam" id="PF14181">
    <property type="entry name" value="YqfQ"/>
    <property type="match status" value="1"/>
</dbReference>
<name>A0A562QLV7_9BACI</name>
<evidence type="ECO:0000256" key="1">
    <source>
        <dbReference type="SAM" id="MobiDB-lite"/>
    </source>
</evidence>
<dbReference type="Proteomes" id="UP000315711">
    <property type="component" value="Unassembled WGS sequence"/>
</dbReference>
<keyword evidence="3" id="KW-1185">Reference proteome</keyword>
<comment type="caution">
    <text evidence="2">The sequence shown here is derived from an EMBL/GenBank/DDBJ whole genome shotgun (WGS) entry which is preliminary data.</text>
</comment>
<accession>A0A562QLV7</accession>
<feature type="region of interest" description="Disordered" evidence="1">
    <location>
        <begin position="133"/>
        <end position="185"/>
    </location>
</feature>
<sequence>MQSVFGPPFGSIPIQPPLPIQGGFIPPSGGMFSSASAPFSSVSPINPGFGSAIGRGGGGLLARLFGGGGGTSALGGFPATAATSGINFSTILTNTQRVLGITQQVMPMIHQYGPIVRNMPTIWRIMRSNPVEGEAEPTEDISVPVPVQDEESLRRNVKRLPQVDAKPRQFKPKEISGIPGPKLYV</sequence>
<dbReference type="OrthoDB" id="2860117at2"/>
<evidence type="ECO:0000313" key="3">
    <source>
        <dbReference type="Proteomes" id="UP000315711"/>
    </source>
</evidence>
<gene>
    <name evidence="2" type="ORF">IQ10_01091</name>
</gene>
<protein>
    <submittedName>
        <fullName evidence="2">YqfQ-like protein</fullName>
    </submittedName>
</protein>
<evidence type="ECO:0000313" key="2">
    <source>
        <dbReference type="EMBL" id="TWI57768.1"/>
    </source>
</evidence>
<dbReference type="AlphaFoldDB" id="A0A562QLV7"/>
<dbReference type="RefSeq" id="WP_144449471.1">
    <property type="nucleotide sequence ID" value="NZ_VLKZ01000003.1"/>
</dbReference>
<reference evidence="2 3" key="1">
    <citation type="journal article" date="2015" name="Stand. Genomic Sci.">
        <title>Genomic Encyclopedia of Bacterial and Archaeal Type Strains, Phase III: the genomes of soil and plant-associated and newly described type strains.</title>
        <authorList>
            <person name="Whitman W.B."/>
            <person name="Woyke T."/>
            <person name="Klenk H.P."/>
            <person name="Zhou Y."/>
            <person name="Lilburn T.G."/>
            <person name="Beck B.J."/>
            <person name="De Vos P."/>
            <person name="Vandamme P."/>
            <person name="Eisen J.A."/>
            <person name="Garrity G."/>
            <person name="Hugenholtz P."/>
            <person name="Kyrpides N.C."/>
        </authorList>
    </citation>
    <scope>NUCLEOTIDE SEQUENCE [LARGE SCALE GENOMIC DNA]</scope>
    <source>
        <strain evidence="2 3">CGMCC 1.10116</strain>
    </source>
</reference>